<feature type="compositionally biased region" description="Polar residues" evidence="1">
    <location>
        <begin position="108"/>
        <end position="127"/>
    </location>
</feature>
<accession>U4LUA0</accession>
<gene>
    <name evidence="2" type="ORF">PCON_10825</name>
</gene>
<dbReference type="AlphaFoldDB" id="U4LUA0"/>
<dbReference type="Proteomes" id="UP000018144">
    <property type="component" value="Unassembled WGS sequence"/>
</dbReference>
<proteinExistence type="predicted"/>
<organism evidence="2 3">
    <name type="scientific">Pyronema omphalodes (strain CBS 100304)</name>
    <name type="common">Pyronema confluens</name>
    <dbReference type="NCBI Taxonomy" id="1076935"/>
    <lineage>
        <taxon>Eukaryota</taxon>
        <taxon>Fungi</taxon>
        <taxon>Dikarya</taxon>
        <taxon>Ascomycota</taxon>
        <taxon>Pezizomycotina</taxon>
        <taxon>Pezizomycetes</taxon>
        <taxon>Pezizales</taxon>
        <taxon>Pyronemataceae</taxon>
        <taxon>Pyronema</taxon>
    </lineage>
</organism>
<evidence type="ECO:0000313" key="2">
    <source>
        <dbReference type="EMBL" id="CCX31476.1"/>
    </source>
</evidence>
<evidence type="ECO:0000256" key="1">
    <source>
        <dbReference type="SAM" id="MobiDB-lite"/>
    </source>
</evidence>
<evidence type="ECO:0000313" key="3">
    <source>
        <dbReference type="Proteomes" id="UP000018144"/>
    </source>
</evidence>
<protein>
    <submittedName>
        <fullName evidence="2">Uncharacterized protein</fullName>
    </submittedName>
</protein>
<reference evidence="2 3" key="1">
    <citation type="journal article" date="2013" name="PLoS Genet.">
        <title>The genome and development-dependent transcriptomes of Pyronema confluens: a window into fungal evolution.</title>
        <authorList>
            <person name="Traeger S."/>
            <person name="Altegoer F."/>
            <person name="Freitag M."/>
            <person name="Gabaldon T."/>
            <person name="Kempken F."/>
            <person name="Kumar A."/>
            <person name="Marcet-Houben M."/>
            <person name="Poggeler S."/>
            <person name="Stajich J.E."/>
            <person name="Nowrousian M."/>
        </authorList>
    </citation>
    <scope>NUCLEOTIDE SEQUENCE [LARGE SCALE GENOMIC DNA]</scope>
    <source>
        <strain evidence="3">CBS 100304</strain>
        <tissue evidence="2">Vegetative mycelium</tissue>
    </source>
</reference>
<dbReference type="EMBL" id="HF935600">
    <property type="protein sequence ID" value="CCX31476.1"/>
    <property type="molecule type" value="Genomic_DNA"/>
</dbReference>
<keyword evidence="3" id="KW-1185">Reference proteome</keyword>
<name>U4LUA0_PYROM</name>
<feature type="region of interest" description="Disordered" evidence="1">
    <location>
        <begin position="98"/>
        <end position="127"/>
    </location>
</feature>
<sequence length="127" mass="14566">MVHWKVALLLALEQSELYRARFARFDKKNGTTPSASPSPHPLAPCLHYHAHRWHAPATCPSTFVTTPSLKGNTTANDYWSVDWPQRYNAVNVVETEAKRRRTELDSLPRTTNDLETTDLRPNSRNIR</sequence>